<keyword evidence="2" id="KW-1185">Reference proteome</keyword>
<organism evidence="1 2">
    <name type="scientific">Cymbomonas tetramitiformis</name>
    <dbReference type="NCBI Taxonomy" id="36881"/>
    <lineage>
        <taxon>Eukaryota</taxon>
        <taxon>Viridiplantae</taxon>
        <taxon>Chlorophyta</taxon>
        <taxon>Pyramimonadophyceae</taxon>
        <taxon>Pyramimonadales</taxon>
        <taxon>Pyramimonadaceae</taxon>
        <taxon>Cymbomonas</taxon>
    </lineage>
</organism>
<evidence type="ECO:0000313" key="1">
    <source>
        <dbReference type="EMBL" id="KAK3253892.1"/>
    </source>
</evidence>
<feature type="non-terminal residue" evidence="1">
    <location>
        <position position="171"/>
    </location>
</feature>
<evidence type="ECO:0000313" key="2">
    <source>
        <dbReference type="Proteomes" id="UP001190700"/>
    </source>
</evidence>
<dbReference type="Proteomes" id="UP001190700">
    <property type="component" value="Unassembled WGS sequence"/>
</dbReference>
<proteinExistence type="predicted"/>
<dbReference type="AlphaFoldDB" id="A0AAE0CF31"/>
<sequence>MASMPYSSKANPGVSVQGLYWSAPPVYADVEVFGTELYYLQGVNEESMKRAMRSAGAAMCKCLIQVEGRRLPPCGPRTLSHARDTKEAKFIGSKDESVPLVGRALHLYPTQLGGSRQGFHPAVLGVGLKPRAGLEGKEPRGVISHLALCGHSQRRGRILVQNKVKGELGLQ</sequence>
<dbReference type="EMBL" id="LGRX02024578">
    <property type="protein sequence ID" value="KAK3253892.1"/>
    <property type="molecule type" value="Genomic_DNA"/>
</dbReference>
<name>A0AAE0CF31_9CHLO</name>
<reference evidence="1 2" key="1">
    <citation type="journal article" date="2015" name="Genome Biol. Evol.">
        <title>Comparative Genomics of a Bacterivorous Green Alga Reveals Evolutionary Causalities and Consequences of Phago-Mixotrophic Mode of Nutrition.</title>
        <authorList>
            <person name="Burns J.A."/>
            <person name="Paasch A."/>
            <person name="Narechania A."/>
            <person name="Kim E."/>
        </authorList>
    </citation>
    <scope>NUCLEOTIDE SEQUENCE [LARGE SCALE GENOMIC DNA]</scope>
    <source>
        <strain evidence="1 2">PLY_AMNH</strain>
    </source>
</reference>
<comment type="caution">
    <text evidence="1">The sequence shown here is derived from an EMBL/GenBank/DDBJ whole genome shotgun (WGS) entry which is preliminary data.</text>
</comment>
<gene>
    <name evidence="1" type="ORF">CYMTET_36870</name>
</gene>
<accession>A0AAE0CF31</accession>
<protein>
    <submittedName>
        <fullName evidence="1">Uncharacterized protein</fullName>
    </submittedName>
</protein>